<protein>
    <submittedName>
        <fullName evidence="2">Uncharacterized protein</fullName>
    </submittedName>
</protein>
<dbReference type="EMBL" id="FUYM01000009">
    <property type="protein sequence ID" value="SKB94030.1"/>
    <property type="molecule type" value="Genomic_DNA"/>
</dbReference>
<dbReference type="Proteomes" id="UP000189818">
    <property type="component" value="Unassembled WGS sequence"/>
</dbReference>
<keyword evidence="1" id="KW-0812">Transmembrane</keyword>
<keyword evidence="1" id="KW-1133">Transmembrane helix</keyword>
<keyword evidence="3" id="KW-1185">Reference proteome</keyword>
<keyword evidence="1" id="KW-0472">Membrane</keyword>
<dbReference type="AlphaFoldDB" id="A0A1T5FD02"/>
<accession>A0A1T5FD02</accession>
<dbReference type="InterPro" id="IPR054655">
    <property type="entry name" value="XrtV-like"/>
</dbReference>
<evidence type="ECO:0000256" key="1">
    <source>
        <dbReference type="SAM" id="Phobius"/>
    </source>
</evidence>
<reference evidence="3" key="1">
    <citation type="submission" date="2017-02" db="EMBL/GenBank/DDBJ databases">
        <authorList>
            <person name="Varghese N."/>
            <person name="Submissions S."/>
        </authorList>
    </citation>
    <scope>NUCLEOTIDE SEQUENCE [LARGE SCALE GENOMIC DNA]</scope>
    <source>
        <strain evidence="3">UM2</strain>
    </source>
</reference>
<dbReference type="RefSeq" id="WP_079649670.1">
    <property type="nucleotide sequence ID" value="NZ_FUYM01000009.1"/>
</dbReference>
<evidence type="ECO:0000313" key="2">
    <source>
        <dbReference type="EMBL" id="SKB94030.1"/>
    </source>
</evidence>
<gene>
    <name evidence="2" type="ORF">SAMN06295920_10973</name>
</gene>
<proteinExistence type="predicted"/>
<organism evidence="2 3">
    <name type="scientific">Rhizorhabdus histidinilytica</name>
    <dbReference type="NCBI Taxonomy" id="439228"/>
    <lineage>
        <taxon>Bacteria</taxon>
        <taxon>Pseudomonadati</taxon>
        <taxon>Pseudomonadota</taxon>
        <taxon>Alphaproteobacteria</taxon>
        <taxon>Sphingomonadales</taxon>
        <taxon>Sphingomonadaceae</taxon>
        <taxon>Rhizorhabdus</taxon>
    </lineage>
</organism>
<name>A0A1T5FD02_9SPHN</name>
<evidence type="ECO:0000313" key="3">
    <source>
        <dbReference type="Proteomes" id="UP000189818"/>
    </source>
</evidence>
<sequence length="89" mass="9631">METVYDWVTVAIFAGLVVLFLQRSTGDEPPRDSMLHYLMASAGCAVANYFGNKAVAGGGIVYHLIAVAVILGTLAFVHVVLRPLDKPRR</sequence>
<feature type="transmembrane region" description="Helical" evidence="1">
    <location>
        <begin position="60"/>
        <end position="81"/>
    </location>
</feature>
<dbReference type="OrthoDB" id="7210964at2"/>
<dbReference type="NCBIfam" id="NF045607">
    <property type="entry name" value="exo_Victor_syst"/>
    <property type="match status" value="1"/>
</dbReference>